<reference evidence="1 2" key="1">
    <citation type="submission" date="2020-06" db="EMBL/GenBank/DDBJ databases">
        <title>Anaerococcus sp. nov., isolated form swine feces.</title>
        <authorList>
            <person name="Yu S."/>
        </authorList>
    </citation>
    <scope>NUCLEOTIDE SEQUENCE [LARGE SCALE GENOMIC DNA]</scope>
    <source>
        <strain evidence="1 2">AGMB00486</strain>
    </source>
</reference>
<name>A0ABX2NBG7_9FIRM</name>
<keyword evidence="2" id="KW-1185">Reference proteome</keyword>
<proteinExistence type="predicted"/>
<organism evidence="1 2">
    <name type="scientific">Anaerococcus faecalis</name>
    <dbReference type="NCBI Taxonomy" id="2742993"/>
    <lineage>
        <taxon>Bacteria</taxon>
        <taxon>Bacillati</taxon>
        <taxon>Bacillota</taxon>
        <taxon>Tissierellia</taxon>
        <taxon>Tissierellales</taxon>
        <taxon>Peptoniphilaceae</taxon>
        <taxon>Anaerococcus</taxon>
    </lineage>
</organism>
<gene>
    <name evidence="1" type="ORF">HV819_08505</name>
</gene>
<evidence type="ECO:0000313" key="1">
    <source>
        <dbReference type="EMBL" id="NVF12018.1"/>
    </source>
</evidence>
<comment type="caution">
    <text evidence="1">The sequence shown here is derived from an EMBL/GenBank/DDBJ whole genome shotgun (WGS) entry which is preliminary data.</text>
</comment>
<evidence type="ECO:0000313" key="2">
    <source>
        <dbReference type="Proteomes" id="UP000540919"/>
    </source>
</evidence>
<evidence type="ECO:0008006" key="3">
    <source>
        <dbReference type="Google" id="ProtNLM"/>
    </source>
</evidence>
<accession>A0ABX2NBG7</accession>
<protein>
    <recommendedName>
        <fullName evidence="3">Thioredoxin</fullName>
    </recommendedName>
</protein>
<dbReference type="NCBIfam" id="NF040920">
    <property type="entry name" value="CD1871A_fam"/>
    <property type="match status" value="1"/>
</dbReference>
<dbReference type="EMBL" id="JABVBA010000008">
    <property type="protein sequence ID" value="NVF12018.1"/>
    <property type="molecule type" value="Genomic_DNA"/>
</dbReference>
<sequence length="49" mass="5468">MIIIKKKKYVQVFSLVLALVFIIYGAYRGEVDTVFSKAINLCLECVGIG</sequence>
<dbReference type="InterPro" id="IPR047708">
    <property type="entry name" value="CD1871A-like"/>
</dbReference>
<dbReference type="Proteomes" id="UP000540919">
    <property type="component" value="Unassembled WGS sequence"/>
</dbReference>